<feature type="domain" description="Heme NO-binding" evidence="1">
    <location>
        <begin position="2"/>
        <end position="155"/>
    </location>
</feature>
<dbReference type="GO" id="GO:0020037">
    <property type="term" value="F:heme binding"/>
    <property type="evidence" value="ECO:0007669"/>
    <property type="project" value="InterPro"/>
</dbReference>
<dbReference type="OrthoDB" id="981203at2"/>
<sequence>MHGLVNRSIQCFVRDTYGLDLWGEVAAAIGIEPEGFEALFSYDDELTERMIATISERLHKPEAMVLEDVGTYLISNREAEAVRRLLRFGGDTFSELLNSLDDLPDRARLAVPDLEIPQLEVADGEDGILTLSVTGHPGFACVLLGVLRALADDYGALVLMDLEESGADRSIILIRIFDSDFSEGRAFSLANPSGASGRDGR</sequence>
<accession>A0A2T0RUN0</accession>
<dbReference type="InterPro" id="IPR038158">
    <property type="entry name" value="H-NOX_domain_sf"/>
</dbReference>
<dbReference type="Gene3D" id="3.90.1520.10">
    <property type="entry name" value="H-NOX domain"/>
    <property type="match status" value="1"/>
</dbReference>
<dbReference type="InterPro" id="IPR011644">
    <property type="entry name" value="Heme_NO-bd"/>
</dbReference>
<dbReference type="RefSeq" id="WP_106203852.1">
    <property type="nucleotide sequence ID" value="NZ_PVTD01000002.1"/>
</dbReference>
<keyword evidence="3" id="KW-1185">Reference proteome</keyword>
<dbReference type="Pfam" id="PF07700">
    <property type="entry name" value="HNOB"/>
    <property type="match status" value="1"/>
</dbReference>
<dbReference type="InterPro" id="IPR024096">
    <property type="entry name" value="NO_sig/Golgi_transp_ligand-bd"/>
</dbReference>
<dbReference type="AlphaFoldDB" id="A0A2T0RUN0"/>
<comment type="caution">
    <text evidence="2">The sequence shown here is derived from an EMBL/GenBank/DDBJ whole genome shotgun (WGS) entry which is preliminary data.</text>
</comment>
<name>A0A2T0RUN0_9RHOB</name>
<reference evidence="2 3" key="1">
    <citation type="submission" date="2018-03" db="EMBL/GenBank/DDBJ databases">
        <title>Genomic Encyclopedia of Archaeal and Bacterial Type Strains, Phase II (KMG-II): from individual species to whole genera.</title>
        <authorList>
            <person name="Goeker M."/>
        </authorList>
    </citation>
    <scope>NUCLEOTIDE SEQUENCE [LARGE SCALE GENOMIC DNA]</scope>
    <source>
        <strain evidence="2 3">DSM 29328</strain>
    </source>
</reference>
<dbReference type="SUPFAM" id="SSF111126">
    <property type="entry name" value="Ligand-binding domain in the NO signalling and Golgi transport"/>
    <property type="match status" value="1"/>
</dbReference>
<dbReference type="EMBL" id="PVTD01000002">
    <property type="protein sequence ID" value="PRY24905.1"/>
    <property type="molecule type" value="Genomic_DNA"/>
</dbReference>
<protein>
    <submittedName>
        <fullName evidence="2">Heme-NO-binding protein</fullName>
    </submittedName>
</protein>
<dbReference type="Proteomes" id="UP000239480">
    <property type="component" value="Unassembled WGS sequence"/>
</dbReference>
<dbReference type="PANTHER" id="PTHR45655">
    <property type="entry name" value="GUANYLATE CYCLASE SOLUBLE SUBUNIT BETA-2"/>
    <property type="match status" value="1"/>
</dbReference>
<gene>
    <name evidence="2" type="ORF">CLV78_10278</name>
</gene>
<evidence type="ECO:0000313" key="2">
    <source>
        <dbReference type="EMBL" id="PRY24905.1"/>
    </source>
</evidence>
<evidence type="ECO:0000313" key="3">
    <source>
        <dbReference type="Proteomes" id="UP000239480"/>
    </source>
</evidence>
<organism evidence="2 3">
    <name type="scientific">Aliiruegeria haliotis</name>
    <dbReference type="NCBI Taxonomy" id="1280846"/>
    <lineage>
        <taxon>Bacteria</taxon>
        <taxon>Pseudomonadati</taxon>
        <taxon>Pseudomonadota</taxon>
        <taxon>Alphaproteobacteria</taxon>
        <taxon>Rhodobacterales</taxon>
        <taxon>Roseobacteraceae</taxon>
        <taxon>Aliiruegeria</taxon>
    </lineage>
</organism>
<evidence type="ECO:0000259" key="1">
    <source>
        <dbReference type="Pfam" id="PF07700"/>
    </source>
</evidence>
<proteinExistence type="predicted"/>
<dbReference type="PANTHER" id="PTHR45655:SF13">
    <property type="entry name" value="SOLUBLE GUANYLATE CYCLASE GCY-32-RELATED"/>
    <property type="match status" value="1"/>
</dbReference>